<feature type="non-terminal residue" evidence="6">
    <location>
        <position position="1"/>
    </location>
</feature>
<keyword evidence="4" id="KW-0326">Glycosidase</keyword>
<dbReference type="Pfam" id="PF02929">
    <property type="entry name" value="Bgal_small_N"/>
    <property type="match status" value="1"/>
</dbReference>
<dbReference type="InterPro" id="IPR032312">
    <property type="entry name" value="LacZ_4"/>
</dbReference>
<dbReference type="InterPro" id="IPR013783">
    <property type="entry name" value="Ig-like_fold"/>
</dbReference>
<dbReference type="PANTHER" id="PTHR46323:SF2">
    <property type="entry name" value="BETA-GALACTOSIDASE"/>
    <property type="match status" value="1"/>
</dbReference>
<proteinExistence type="predicted"/>
<dbReference type="Pfam" id="PF16353">
    <property type="entry name" value="LacZ_4"/>
    <property type="match status" value="1"/>
</dbReference>
<dbReference type="InterPro" id="IPR011013">
    <property type="entry name" value="Gal_mutarotase_sf_dom"/>
</dbReference>
<dbReference type="SUPFAM" id="SSF49303">
    <property type="entry name" value="beta-Galactosidase/glucuronidase domain"/>
    <property type="match status" value="1"/>
</dbReference>
<evidence type="ECO:0000256" key="3">
    <source>
        <dbReference type="ARBA" id="ARBA00022801"/>
    </source>
</evidence>
<comment type="caution">
    <text evidence="6">The sequence shown here is derived from an EMBL/GenBank/DDBJ whole genome shotgun (WGS) entry which is preliminary data.</text>
</comment>
<evidence type="ECO:0000313" key="6">
    <source>
        <dbReference type="EMBL" id="MFA9480476.1"/>
    </source>
</evidence>
<keyword evidence="7" id="KW-1185">Reference proteome</keyword>
<evidence type="ECO:0000256" key="4">
    <source>
        <dbReference type="ARBA" id="ARBA00023295"/>
    </source>
</evidence>
<reference evidence="6 7" key="1">
    <citation type="submission" date="2024-08" db="EMBL/GenBank/DDBJ databases">
        <title>Whole-genome sequencing of halo(alkali)philic microorganisms from hypersaline lakes.</title>
        <authorList>
            <person name="Sorokin D.Y."/>
            <person name="Merkel A.Y."/>
            <person name="Messina E."/>
            <person name="Yakimov M."/>
        </authorList>
    </citation>
    <scope>NUCLEOTIDE SEQUENCE [LARGE SCALE GENOMIC DNA]</scope>
    <source>
        <strain evidence="6 7">AB-hyl4</strain>
    </source>
</reference>
<dbReference type="InterPro" id="IPR004199">
    <property type="entry name" value="B-gal_small/dom_5"/>
</dbReference>
<evidence type="ECO:0000256" key="2">
    <source>
        <dbReference type="ARBA" id="ARBA00012756"/>
    </source>
</evidence>
<name>A0ABV4UBZ9_9BACT</name>
<dbReference type="EC" id="3.2.1.23" evidence="2"/>
<dbReference type="InterPro" id="IPR050347">
    <property type="entry name" value="Bact_Beta-galactosidase"/>
</dbReference>
<dbReference type="Gene3D" id="2.70.98.10">
    <property type="match status" value="1"/>
</dbReference>
<comment type="catalytic activity">
    <reaction evidence="1">
        <text>Hydrolysis of terminal non-reducing beta-D-galactose residues in beta-D-galactosides.</text>
        <dbReference type="EC" id="3.2.1.23"/>
    </reaction>
</comment>
<dbReference type="Proteomes" id="UP001575105">
    <property type="component" value="Unassembled WGS sequence"/>
</dbReference>
<sequence>GAQANVTLPIQRPLTLVSGAEYHLDLTFGLARATPWAQAGYELCEVQFALPWEAPVVPPRRRETLAILREVKHVSEPRFVADGSELAFDPVFGRVTLWRMAGQDLLTEGPRLQLWRAPIDNERMGSGKAIREGWLKAKLDQLQHRIDNVEIEPLDEHATQFRVEARIAPPTSAIALRCRYVYTLFGSGELTIAVEGTFTGDWPEMLPRIGLELAMPGKFDQVTWFGLGPGENYTDTRRATRVDVHHATVDQLYTPYVYPQENGNRSDVRWLALRNTSGAGLLVLGQPYINFSAHRYTVGDLQHATHTSELWPRPFITLHLDHAQNGIGSGSCGTRLSEAYQLKPKPFAFSVHLRPVVAVAPSLPALARQGSPELRGTLTPSV</sequence>
<dbReference type="EMBL" id="JBGUBD010000025">
    <property type="protein sequence ID" value="MFA9480476.1"/>
    <property type="molecule type" value="Genomic_DNA"/>
</dbReference>
<dbReference type="SUPFAM" id="SSF74650">
    <property type="entry name" value="Galactose mutarotase-like"/>
    <property type="match status" value="1"/>
</dbReference>
<gene>
    <name evidence="6" type="ORF">ACERK3_19590</name>
</gene>
<feature type="domain" description="Beta galactosidase small chain/" evidence="5">
    <location>
        <begin position="78"/>
        <end position="354"/>
    </location>
</feature>
<accession>A0ABV4UBZ9</accession>
<organism evidence="6 7">
    <name type="scientific">Natronomicrosphaera hydrolytica</name>
    <dbReference type="NCBI Taxonomy" id="3242702"/>
    <lineage>
        <taxon>Bacteria</taxon>
        <taxon>Pseudomonadati</taxon>
        <taxon>Planctomycetota</taxon>
        <taxon>Phycisphaerae</taxon>
        <taxon>Phycisphaerales</taxon>
        <taxon>Phycisphaeraceae</taxon>
        <taxon>Natronomicrosphaera</taxon>
    </lineage>
</organism>
<keyword evidence="3" id="KW-0378">Hydrolase</keyword>
<evidence type="ECO:0000313" key="7">
    <source>
        <dbReference type="Proteomes" id="UP001575105"/>
    </source>
</evidence>
<dbReference type="Gene3D" id="2.60.40.10">
    <property type="entry name" value="Immunoglobulins"/>
    <property type="match status" value="1"/>
</dbReference>
<evidence type="ECO:0000259" key="5">
    <source>
        <dbReference type="SMART" id="SM01038"/>
    </source>
</evidence>
<dbReference type="SMART" id="SM01038">
    <property type="entry name" value="Bgal_small_N"/>
    <property type="match status" value="1"/>
</dbReference>
<dbReference type="PANTHER" id="PTHR46323">
    <property type="entry name" value="BETA-GALACTOSIDASE"/>
    <property type="match status" value="1"/>
</dbReference>
<dbReference type="InterPro" id="IPR036156">
    <property type="entry name" value="Beta-gal/glucu_dom_sf"/>
</dbReference>
<dbReference type="InterPro" id="IPR014718">
    <property type="entry name" value="GH-type_carb-bd"/>
</dbReference>
<protein>
    <recommendedName>
        <fullName evidence="2">beta-galactosidase</fullName>
        <ecNumber evidence="2">3.2.1.23</ecNumber>
    </recommendedName>
</protein>
<evidence type="ECO:0000256" key="1">
    <source>
        <dbReference type="ARBA" id="ARBA00001412"/>
    </source>
</evidence>
<dbReference type="RefSeq" id="WP_425347396.1">
    <property type="nucleotide sequence ID" value="NZ_JBGUBD010000025.1"/>
</dbReference>